<gene>
    <name evidence="1" type="ORF">P3W85_10590</name>
</gene>
<dbReference type="GO" id="GO:0016787">
    <property type="term" value="F:hydrolase activity"/>
    <property type="evidence" value="ECO:0007669"/>
    <property type="project" value="UniProtKB-KW"/>
</dbReference>
<organism evidence="1 2">
    <name type="scientific">Cupriavidus basilensis</name>
    <dbReference type="NCBI Taxonomy" id="68895"/>
    <lineage>
        <taxon>Bacteria</taxon>
        <taxon>Pseudomonadati</taxon>
        <taxon>Pseudomonadota</taxon>
        <taxon>Betaproteobacteria</taxon>
        <taxon>Burkholderiales</taxon>
        <taxon>Burkholderiaceae</taxon>
        <taxon>Cupriavidus</taxon>
    </lineage>
</organism>
<dbReference type="Proteomes" id="UP001216674">
    <property type="component" value="Unassembled WGS sequence"/>
</dbReference>
<keyword evidence="2" id="KW-1185">Reference proteome</keyword>
<dbReference type="Gene3D" id="3.40.50.1820">
    <property type="entry name" value="alpha/beta hydrolase"/>
    <property type="match status" value="1"/>
</dbReference>
<comment type="caution">
    <text evidence="1">The sequence shown here is derived from an EMBL/GenBank/DDBJ whole genome shotgun (WGS) entry which is preliminary data.</text>
</comment>
<proteinExistence type="predicted"/>
<evidence type="ECO:0000313" key="1">
    <source>
        <dbReference type="EMBL" id="MDF3833394.1"/>
    </source>
</evidence>
<reference evidence="1 2" key="1">
    <citation type="submission" date="2023-03" db="EMBL/GenBank/DDBJ databases">
        <title>Draft assemblies of triclosan tolerant bacteria isolated from returned activated sludge.</title>
        <authorList>
            <person name="Van Hamelsveld S."/>
        </authorList>
    </citation>
    <scope>NUCLEOTIDE SEQUENCE [LARGE SCALE GENOMIC DNA]</scope>
    <source>
        <strain evidence="1 2">GW210010_S58</strain>
    </source>
</reference>
<keyword evidence="1" id="KW-0378">Hydrolase</keyword>
<dbReference type="EMBL" id="JARJLM010000180">
    <property type="protein sequence ID" value="MDF3833394.1"/>
    <property type="molecule type" value="Genomic_DNA"/>
</dbReference>
<evidence type="ECO:0000313" key="2">
    <source>
        <dbReference type="Proteomes" id="UP001216674"/>
    </source>
</evidence>
<accession>A0ABT6ALT1</accession>
<protein>
    <submittedName>
        <fullName evidence="1">Alpha/beta hydrolase</fullName>
    </submittedName>
</protein>
<sequence>MMNLSMRQEIGIELGGVVLPGDLVCPPRATGLVLFAHGSGSSRLSPRNRYVAGHLNHAGIATLLIDLLLPEEDVGLAQRFNIGLLAQRLQAITDAVCGMAQPGQLRLGYFGASTGAAAAIRAATMGGARYRIDAVVSRGGRPDLAGHDALTALSAPTLLIVGGADTEVLHLNQRAYGWMSCEKHFEVVAGATHLFEEPGALEVVARLAAGWFATRLAGPRQDAPTGAQETS</sequence>
<dbReference type="InterPro" id="IPR029058">
    <property type="entry name" value="AB_hydrolase_fold"/>
</dbReference>
<name>A0ABT6ALT1_9BURK</name>
<dbReference type="SUPFAM" id="SSF53474">
    <property type="entry name" value="alpha/beta-Hydrolases"/>
    <property type="match status" value="1"/>
</dbReference>